<keyword evidence="2" id="KW-1185">Reference proteome</keyword>
<gene>
    <name evidence="1" type="ORF">NECAME_14562</name>
</gene>
<name>W2SM36_NECAM</name>
<dbReference type="KEGG" id="nai:NECAME_14562"/>
<accession>W2SM36</accession>
<evidence type="ECO:0000313" key="2">
    <source>
        <dbReference type="Proteomes" id="UP000053676"/>
    </source>
</evidence>
<sequence>MQYSERSSGFIIANISSIDLSIISGAKWFCIMDKQRELLINNNLYSTGACKSTSVNAACPQWPSLCFGNLGTRPGQIRTTVA</sequence>
<dbReference type="EMBL" id="KI668901">
    <property type="protein sequence ID" value="ETN70744.1"/>
    <property type="molecule type" value="Genomic_DNA"/>
</dbReference>
<proteinExistence type="predicted"/>
<organism evidence="1 2">
    <name type="scientific">Necator americanus</name>
    <name type="common">Human hookworm</name>
    <dbReference type="NCBI Taxonomy" id="51031"/>
    <lineage>
        <taxon>Eukaryota</taxon>
        <taxon>Metazoa</taxon>
        <taxon>Ecdysozoa</taxon>
        <taxon>Nematoda</taxon>
        <taxon>Chromadorea</taxon>
        <taxon>Rhabditida</taxon>
        <taxon>Rhabditina</taxon>
        <taxon>Rhabditomorpha</taxon>
        <taxon>Strongyloidea</taxon>
        <taxon>Ancylostomatidae</taxon>
        <taxon>Bunostominae</taxon>
        <taxon>Necator</taxon>
    </lineage>
</organism>
<dbReference type="Proteomes" id="UP000053676">
    <property type="component" value="Unassembled WGS sequence"/>
</dbReference>
<evidence type="ECO:0000313" key="1">
    <source>
        <dbReference type="EMBL" id="ETN70744.1"/>
    </source>
</evidence>
<protein>
    <submittedName>
        <fullName evidence="1">Uncharacterized protein</fullName>
    </submittedName>
</protein>
<dbReference type="AlphaFoldDB" id="W2SM36"/>
<reference evidence="2" key="1">
    <citation type="journal article" date="2014" name="Nat. Genet.">
        <title>Genome of the human hookworm Necator americanus.</title>
        <authorList>
            <person name="Tang Y.T."/>
            <person name="Gao X."/>
            <person name="Rosa B.A."/>
            <person name="Abubucker S."/>
            <person name="Hallsworth-Pepin K."/>
            <person name="Martin J."/>
            <person name="Tyagi R."/>
            <person name="Heizer E."/>
            <person name="Zhang X."/>
            <person name="Bhonagiri-Palsikar V."/>
            <person name="Minx P."/>
            <person name="Warren W.C."/>
            <person name="Wang Q."/>
            <person name="Zhan B."/>
            <person name="Hotez P.J."/>
            <person name="Sternberg P.W."/>
            <person name="Dougall A."/>
            <person name="Gaze S.T."/>
            <person name="Mulvenna J."/>
            <person name="Sotillo J."/>
            <person name="Ranganathan S."/>
            <person name="Rabelo E.M."/>
            <person name="Wilson R.K."/>
            <person name="Felgner P.L."/>
            <person name="Bethony J."/>
            <person name="Hawdon J.M."/>
            <person name="Gasser R.B."/>
            <person name="Loukas A."/>
            <person name="Mitreva M."/>
        </authorList>
    </citation>
    <scope>NUCLEOTIDE SEQUENCE [LARGE SCALE GENOMIC DNA]</scope>
</reference>